<dbReference type="PANTHER" id="PTHR45774:SF4">
    <property type="entry name" value="AXUNDEAD, ISOFORM F"/>
    <property type="match status" value="1"/>
</dbReference>
<dbReference type="Gene3D" id="3.30.710.10">
    <property type="entry name" value="Potassium Channel Kv1.1, Chain A"/>
    <property type="match status" value="1"/>
</dbReference>
<evidence type="ECO:0000313" key="2">
    <source>
        <dbReference type="Proteomes" id="UP000887566"/>
    </source>
</evidence>
<dbReference type="GO" id="GO:0005829">
    <property type="term" value="C:cytosol"/>
    <property type="evidence" value="ECO:0007669"/>
    <property type="project" value="TreeGrafter"/>
</dbReference>
<reference evidence="3" key="1">
    <citation type="submission" date="2022-11" db="UniProtKB">
        <authorList>
            <consortium name="WormBaseParasite"/>
        </authorList>
    </citation>
    <scope>IDENTIFICATION</scope>
</reference>
<feature type="domain" description="BTB" evidence="1">
    <location>
        <begin position="1"/>
        <end position="65"/>
    </location>
</feature>
<dbReference type="GO" id="GO:0022008">
    <property type="term" value="P:neurogenesis"/>
    <property type="evidence" value="ECO:0007669"/>
    <property type="project" value="TreeGrafter"/>
</dbReference>
<dbReference type="Pfam" id="PF00651">
    <property type="entry name" value="BTB"/>
    <property type="match status" value="1"/>
</dbReference>
<keyword evidence="2" id="KW-1185">Reference proteome</keyword>
<dbReference type="AlphaFoldDB" id="A0A914V8Z6"/>
<dbReference type="InterPro" id="IPR011333">
    <property type="entry name" value="SKP1/BTB/POZ_sf"/>
</dbReference>
<dbReference type="SMART" id="SM00225">
    <property type="entry name" value="BTB"/>
    <property type="match status" value="1"/>
</dbReference>
<dbReference type="PROSITE" id="PS50097">
    <property type="entry name" value="BTB"/>
    <property type="match status" value="1"/>
</dbReference>
<organism evidence="2 3">
    <name type="scientific">Plectus sambesii</name>
    <dbReference type="NCBI Taxonomy" id="2011161"/>
    <lineage>
        <taxon>Eukaryota</taxon>
        <taxon>Metazoa</taxon>
        <taxon>Ecdysozoa</taxon>
        <taxon>Nematoda</taxon>
        <taxon>Chromadorea</taxon>
        <taxon>Plectida</taxon>
        <taxon>Plectina</taxon>
        <taxon>Plectoidea</taxon>
        <taxon>Plectidae</taxon>
        <taxon>Plectus</taxon>
    </lineage>
</organism>
<dbReference type="PANTHER" id="PTHR45774">
    <property type="entry name" value="BTB/POZ DOMAIN-CONTAINING"/>
    <property type="match status" value="1"/>
</dbReference>
<dbReference type="SUPFAM" id="SSF54695">
    <property type="entry name" value="POZ domain"/>
    <property type="match status" value="1"/>
</dbReference>
<name>A0A914V8Z6_9BILA</name>
<dbReference type="InterPro" id="IPR000210">
    <property type="entry name" value="BTB/POZ_dom"/>
</dbReference>
<accession>A0A914V8Z6</accession>
<dbReference type="WBParaSite" id="PSAMB.scaffold16907size1235.g37076.t1">
    <property type="protein sequence ID" value="PSAMB.scaffold16907size1235.g37076.t1"/>
    <property type="gene ID" value="PSAMB.scaffold16907size1235.g37076"/>
</dbReference>
<evidence type="ECO:0000259" key="1">
    <source>
        <dbReference type="PROSITE" id="PS50097"/>
    </source>
</evidence>
<dbReference type="Proteomes" id="UP000887566">
    <property type="component" value="Unplaced"/>
</dbReference>
<evidence type="ECO:0000313" key="3">
    <source>
        <dbReference type="WBParaSite" id="PSAMB.scaffold16907size1235.g37076.t1"/>
    </source>
</evidence>
<sequence length="117" mass="13510">MNRFSFQQQRIPAHSYVLATASNVFYAMFYGGFANQDDIAIPDVHPTAFRIMLKYLYTDEVDLDADTVLATLYASKKYLITYLTRACINFLETSLTARNVCLLLTQSRLFEEEELMQ</sequence>
<proteinExistence type="predicted"/>
<protein>
    <submittedName>
        <fullName evidence="3">BTB domain-containing protein</fullName>
    </submittedName>
</protein>